<dbReference type="KEGG" id="bmeg:BG04_2125"/>
<dbReference type="SUPFAM" id="SSF52540">
    <property type="entry name" value="P-loop containing nucleoside triphosphate hydrolases"/>
    <property type="match status" value="2"/>
</dbReference>
<dbReference type="GO" id="GO:0016787">
    <property type="term" value="F:hydrolase activity"/>
    <property type="evidence" value="ECO:0007669"/>
    <property type="project" value="UniProtKB-KW"/>
</dbReference>
<dbReference type="PROSITE" id="PS51194">
    <property type="entry name" value="HELICASE_CTER"/>
    <property type="match status" value="1"/>
</dbReference>
<dbReference type="CDD" id="cd18793">
    <property type="entry name" value="SF2_C_SNF"/>
    <property type="match status" value="1"/>
</dbReference>
<dbReference type="InterPro" id="IPR014001">
    <property type="entry name" value="Helicase_ATP-bd"/>
</dbReference>
<dbReference type="AlphaFoldDB" id="A0A0B6AW85"/>
<name>A0A0B6AW85_PRIM2</name>
<dbReference type="PANTHER" id="PTHR10799">
    <property type="entry name" value="SNF2/RAD54 HELICASE FAMILY"/>
    <property type="match status" value="1"/>
</dbReference>
<dbReference type="CDD" id="cd18012">
    <property type="entry name" value="DEXQc_arch_SWI2_SNF2"/>
    <property type="match status" value="1"/>
</dbReference>
<dbReference type="RefSeq" id="WP_034648299.1">
    <property type="nucleotide sequence ID" value="NZ_BCVB01000009.1"/>
</dbReference>
<dbReference type="PROSITE" id="PS51192">
    <property type="entry name" value="HELICASE_ATP_BIND_1"/>
    <property type="match status" value="1"/>
</dbReference>
<dbReference type="GeneID" id="93645592"/>
<dbReference type="Proteomes" id="UP000031829">
    <property type="component" value="Chromosome"/>
</dbReference>
<dbReference type="InterPro" id="IPR022138">
    <property type="entry name" value="DUF3670"/>
</dbReference>
<keyword evidence="1" id="KW-0378">Hydrolase</keyword>
<dbReference type="SMART" id="SM00490">
    <property type="entry name" value="HELICc"/>
    <property type="match status" value="1"/>
</dbReference>
<dbReference type="InterPro" id="IPR049730">
    <property type="entry name" value="SNF2/RAD54-like_C"/>
</dbReference>
<proteinExistence type="predicted"/>
<dbReference type="GO" id="GO:0005524">
    <property type="term" value="F:ATP binding"/>
    <property type="evidence" value="ECO:0007669"/>
    <property type="project" value="InterPro"/>
</dbReference>
<dbReference type="InterPro" id="IPR000330">
    <property type="entry name" value="SNF2_N"/>
</dbReference>
<dbReference type="InterPro" id="IPR027417">
    <property type="entry name" value="P-loop_NTPase"/>
</dbReference>
<dbReference type="FunFam" id="3.40.50.300:FF:000533">
    <property type="entry name" value="Helicase, Snf2 family"/>
    <property type="match status" value="1"/>
</dbReference>
<evidence type="ECO:0000256" key="1">
    <source>
        <dbReference type="ARBA" id="ARBA00022801"/>
    </source>
</evidence>
<dbReference type="Pfam" id="PF00176">
    <property type="entry name" value="SNF2-rel_dom"/>
    <property type="match status" value="1"/>
</dbReference>
<protein>
    <recommendedName>
        <fullName evidence="4">ATP-dependent helicase</fullName>
    </recommendedName>
</protein>
<dbReference type="Gene3D" id="3.40.50.10810">
    <property type="entry name" value="Tandem AAA-ATPase domain"/>
    <property type="match status" value="1"/>
</dbReference>
<sequence length="876" mass="100682">MFDLFHLTLEVEPVHGDFFLYCVSPSGQILLPDTWKDALFLWHEQTYYGSEATQVEINGKKGILLSAWQMFTFIQLPIQQHVLKPALSASAEAYQQIAIDMTKRIIQGKFHSLPLKKQMTGSLSQADEQEWRAQIKESLLKKEGKDFLISIEGESYNPPFDLSLRIVEPTTDGDVWTAETFVIPHDEAKEPFILGRMLPKEWNHYESYIAYEHERWKALAPTLYQKGAFIQSVLTDEEVWEFLTQDSAALIKQGVSIHLPSWWESLKKATIKVSGTIENTSSALFGKQAISSFRWSFSIGDQTFSEEEFRKLVEQKRRLLSISGQWIQLDSRLIKQAQKIVKEASKKGVSIHEILKTKLTYMADSKTDEEEVKVEFQLPASFQSFITSLTDLERLPEVLPPSEFKGALRPYQQQGLNWLMFLRKFNLGGCLADDMGLGKTIQLISYLTNIHPLHSSPSLIVCPTSLIGNWEKELQKFAPSLRVHVHYGPKRTNGYAFEKICESTDVVITTYQVALLDVELLKGFMWNSISLDEAQHVKNPQTKQARAIRQLQGRHKIALTGTPIENRLLELWSLFEFINPGYLGTINSFKNRFVAGIEKGEKPERTVELKALIQPFLLRRTKQDKNIARSLPDKQEQKEYIPLTAEQASLYQELVQGMFQETEEKTGFERKGIILQTLNKLKLLCNHPALYLKESAAKQTVRRSHKSEKIIELVESIRTQQESCLIFTQYIETGLMLQRTLEKEINEPVLFLHGSLSKEQRDEMVAQFQARNKAIFILSLRAGGTGLNLTAANHVIHFDRWWNPAVENQATDRAHRIGQNKFVHVHKFITRGTIEEKIDEVINQKQHLNNELIQGDQWVTELSNKELQELLAYRNE</sequence>
<gene>
    <name evidence="2" type="ORF">BG04_2125</name>
</gene>
<accession>A0A0B6AW85</accession>
<dbReference type="Pfam" id="PF12419">
    <property type="entry name" value="DUF3670"/>
    <property type="match status" value="1"/>
</dbReference>
<dbReference type="SMART" id="SM00487">
    <property type="entry name" value="DEXDc"/>
    <property type="match status" value="1"/>
</dbReference>
<evidence type="ECO:0000313" key="2">
    <source>
        <dbReference type="EMBL" id="AJI25377.1"/>
    </source>
</evidence>
<dbReference type="Pfam" id="PF00271">
    <property type="entry name" value="Helicase_C"/>
    <property type="match status" value="1"/>
</dbReference>
<dbReference type="InterPro" id="IPR038718">
    <property type="entry name" value="SNF2-like_sf"/>
</dbReference>
<dbReference type="InterPro" id="IPR001650">
    <property type="entry name" value="Helicase_C-like"/>
</dbReference>
<dbReference type="HOGENOM" id="CLU_000315_21_8_9"/>
<dbReference type="Gene3D" id="3.40.50.300">
    <property type="entry name" value="P-loop containing nucleotide triphosphate hydrolases"/>
    <property type="match status" value="1"/>
</dbReference>
<reference evidence="2 3" key="1">
    <citation type="journal article" date="2015" name="Genome Announc.">
        <title>Complete genome sequences for 35 biothreat assay-relevant bacillus species.</title>
        <authorList>
            <person name="Johnson S.L."/>
            <person name="Daligault H.E."/>
            <person name="Davenport K.W."/>
            <person name="Jaissle J."/>
            <person name="Frey K.G."/>
            <person name="Ladner J.T."/>
            <person name="Broomall S.M."/>
            <person name="Bishop-Lilly K.A."/>
            <person name="Bruce D.C."/>
            <person name="Gibbons H.S."/>
            <person name="Coyne S.R."/>
            <person name="Lo C.C."/>
            <person name="Meincke L."/>
            <person name="Munk A.C."/>
            <person name="Koroleva G.I."/>
            <person name="Rosenzweig C.N."/>
            <person name="Palacios G.F."/>
            <person name="Redden C.L."/>
            <person name="Minogue T.D."/>
            <person name="Chain P.S."/>
        </authorList>
    </citation>
    <scope>NUCLEOTIDE SEQUENCE [LARGE SCALE GENOMIC DNA]</scope>
    <source>
        <strain evidence="3">ATCC 14581 / DSM 32 / JCM 2506 / NBRC 15308 / NCIMB 9376 / NCTC 10342 / NRRL B-14308 / VKM B-512</strain>
    </source>
</reference>
<organism evidence="2 3">
    <name type="scientific">Priestia megaterium (strain ATCC 14581 / DSM 32 / CCUG 1817 / JCM 2506 / NBRC 15308 / NCIMB 9376 / NCTC 10342 / NRRL B-14308 / VKM B-512 / Ford 19)</name>
    <name type="common">Bacillus megaterium</name>
    <dbReference type="NCBI Taxonomy" id="1348623"/>
    <lineage>
        <taxon>Bacteria</taxon>
        <taxon>Bacillati</taxon>
        <taxon>Bacillota</taxon>
        <taxon>Bacilli</taxon>
        <taxon>Bacillales</taxon>
        <taxon>Bacillaceae</taxon>
        <taxon>Priestia</taxon>
    </lineage>
</organism>
<evidence type="ECO:0008006" key="4">
    <source>
        <dbReference type="Google" id="ProtNLM"/>
    </source>
</evidence>
<dbReference type="EMBL" id="CP009920">
    <property type="protein sequence ID" value="AJI25377.1"/>
    <property type="molecule type" value="Genomic_DNA"/>
</dbReference>
<evidence type="ECO:0000313" key="3">
    <source>
        <dbReference type="Proteomes" id="UP000031829"/>
    </source>
</evidence>